<feature type="compositionally biased region" description="Polar residues" evidence="1">
    <location>
        <begin position="43"/>
        <end position="57"/>
    </location>
</feature>
<keyword evidence="3" id="KW-1185">Reference proteome</keyword>
<accession>A0AAX6EIF8</accession>
<feature type="region of interest" description="Disordered" evidence="1">
    <location>
        <begin position="25"/>
        <end position="90"/>
    </location>
</feature>
<dbReference type="AlphaFoldDB" id="A0AAX6EIF8"/>
<reference evidence="2" key="1">
    <citation type="journal article" date="2023" name="GigaByte">
        <title>Genome assembly of the bearded iris, Iris pallida Lam.</title>
        <authorList>
            <person name="Bruccoleri R.E."/>
            <person name="Oakeley E.J."/>
            <person name="Faust A.M.E."/>
            <person name="Altorfer M."/>
            <person name="Dessus-Babus S."/>
            <person name="Burckhardt D."/>
            <person name="Oertli M."/>
            <person name="Naumann U."/>
            <person name="Petersen F."/>
            <person name="Wong J."/>
        </authorList>
    </citation>
    <scope>NUCLEOTIDE SEQUENCE</scope>
    <source>
        <strain evidence="2">GSM-AAB239-AS_SAM_17_03QT</strain>
    </source>
</reference>
<comment type="caution">
    <text evidence="2">The sequence shown here is derived from an EMBL/GenBank/DDBJ whole genome shotgun (WGS) entry which is preliminary data.</text>
</comment>
<evidence type="ECO:0000256" key="1">
    <source>
        <dbReference type="SAM" id="MobiDB-lite"/>
    </source>
</evidence>
<organism evidence="2 3">
    <name type="scientific">Iris pallida</name>
    <name type="common">Sweet iris</name>
    <dbReference type="NCBI Taxonomy" id="29817"/>
    <lineage>
        <taxon>Eukaryota</taxon>
        <taxon>Viridiplantae</taxon>
        <taxon>Streptophyta</taxon>
        <taxon>Embryophyta</taxon>
        <taxon>Tracheophyta</taxon>
        <taxon>Spermatophyta</taxon>
        <taxon>Magnoliopsida</taxon>
        <taxon>Liliopsida</taxon>
        <taxon>Asparagales</taxon>
        <taxon>Iridaceae</taxon>
        <taxon>Iridoideae</taxon>
        <taxon>Irideae</taxon>
        <taxon>Iris</taxon>
    </lineage>
</organism>
<reference evidence="2" key="2">
    <citation type="submission" date="2023-04" db="EMBL/GenBank/DDBJ databases">
        <authorList>
            <person name="Bruccoleri R.E."/>
            <person name="Oakeley E.J."/>
            <person name="Faust A.-M."/>
            <person name="Dessus-Babus S."/>
            <person name="Altorfer M."/>
            <person name="Burckhardt D."/>
            <person name="Oertli M."/>
            <person name="Naumann U."/>
            <person name="Petersen F."/>
            <person name="Wong J."/>
        </authorList>
    </citation>
    <scope>NUCLEOTIDE SEQUENCE</scope>
    <source>
        <strain evidence="2">GSM-AAB239-AS_SAM_17_03QT</strain>
        <tissue evidence="2">Leaf</tissue>
    </source>
</reference>
<evidence type="ECO:0000313" key="3">
    <source>
        <dbReference type="Proteomes" id="UP001140949"/>
    </source>
</evidence>
<name>A0AAX6EIF8_IRIPA</name>
<dbReference type="Proteomes" id="UP001140949">
    <property type="component" value="Unassembled WGS sequence"/>
</dbReference>
<feature type="compositionally biased region" description="Low complexity" evidence="1">
    <location>
        <begin position="68"/>
        <end position="89"/>
    </location>
</feature>
<sequence>MFDSLLKISTPILKLKADERNITKNPTFHLHSHPSISPPWTNPPTSKSGSSSRTPIPTLTPPPCASKRSSAPITSPSIPITIAPSSPRSNRSKIPRILVPIVIKEALFLLGTQNWKWVLKESGQGFRFLRKWGKGASKNLGLEVEKKLIFFHMDRNWERVLKELSLGFRFLGTKLVWKESFFS</sequence>
<dbReference type="EMBL" id="JANAVB010036114">
    <property type="protein sequence ID" value="KAJ6803947.1"/>
    <property type="molecule type" value="Genomic_DNA"/>
</dbReference>
<proteinExistence type="predicted"/>
<protein>
    <submittedName>
        <fullName evidence="2">Uncharacterized protein</fullName>
    </submittedName>
</protein>
<evidence type="ECO:0000313" key="2">
    <source>
        <dbReference type="EMBL" id="KAJ6803947.1"/>
    </source>
</evidence>
<gene>
    <name evidence="2" type="ORF">M6B38_187415</name>
</gene>